<name>A0A814D8Q6_9BILA</name>
<reference evidence="1" key="1">
    <citation type="submission" date="2021-02" db="EMBL/GenBank/DDBJ databases">
        <authorList>
            <person name="Nowell W R."/>
        </authorList>
    </citation>
    <scope>NUCLEOTIDE SEQUENCE</scope>
    <source>
        <strain evidence="1">Ploen Becks lab</strain>
    </source>
</reference>
<comment type="caution">
    <text evidence="1">The sequence shown here is derived from an EMBL/GenBank/DDBJ whole genome shotgun (WGS) entry which is preliminary data.</text>
</comment>
<dbReference type="GO" id="GO:0030317">
    <property type="term" value="P:flagellated sperm motility"/>
    <property type="evidence" value="ECO:0007669"/>
    <property type="project" value="InterPro"/>
</dbReference>
<proteinExistence type="predicted"/>
<dbReference type="EMBL" id="CAJNOC010002850">
    <property type="protein sequence ID" value="CAF0954918.1"/>
    <property type="molecule type" value="Genomic_DNA"/>
</dbReference>
<evidence type="ECO:0000313" key="2">
    <source>
        <dbReference type="Proteomes" id="UP000663879"/>
    </source>
</evidence>
<dbReference type="Proteomes" id="UP000663879">
    <property type="component" value="Unassembled WGS sequence"/>
</dbReference>
<dbReference type="Pfam" id="PF06608">
    <property type="entry name" value="CFAP68"/>
    <property type="match status" value="1"/>
</dbReference>
<accession>A0A814D8Q6</accession>
<organism evidence="1 2">
    <name type="scientific">Brachionus calyciflorus</name>
    <dbReference type="NCBI Taxonomy" id="104777"/>
    <lineage>
        <taxon>Eukaryota</taxon>
        <taxon>Metazoa</taxon>
        <taxon>Spiralia</taxon>
        <taxon>Gnathifera</taxon>
        <taxon>Rotifera</taxon>
        <taxon>Eurotatoria</taxon>
        <taxon>Monogononta</taxon>
        <taxon>Pseudotrocha</taxon>
        <taxon>Ploima</taxon>
        <taxon>Brachionidae</taxon>
        <taxon>Brachionus</taxon>
    </lineage>
</organism>
<dbReference type="AlphaFoldDB" id="A0A814D8Q6"/>
<evidence type="ECO:0000313" key="1">
    <source>
        <dbReference type="EMBL" id="CAF0954918.1"/>
    </source>
</evidence>
<dbReference type="InterPro" id="IPR009524">
    <property type="entry name" value="CFAP68"/>
</dbReference>
<gene>
    <name evidence="1" type="ORF">OXX778_LOCUS14143</name>
</gene>
<sequence length="127" mass="15063">MYQNLNNPDKNRTGINRFKCDVLENNWIEDRFDKDYLKQQKPLNLNVSHAYETTYSELNKNSAQFTPNILQDKAACLPVHRVVAFPGYQPEIAVQPRRETYETESRVNYLDPRLKLFPVNFERLLQN</sequence>
<keyword evidence="2" id="KW-1185">Reference proteome</keyword>
<protein>
    <submittedName>
        <fullName evidence="1">Uncharacterized protein</fullName>
    </submittedName>
</protein>
<dbReference type="GO" id="GO:0005634">
    <property type="term" value="C:nucleus"/>
    <property type="evidence" value="ECO:0007669"/>
    <property type="project" value="InterPro"/>
</dbReference>